<dbReference type="InterPro" id="IPR007561">
    <property type="entry name" value="Cell_div_SepF/SepF-rel"/>
</dbReference>
<keyword evidence="2" id="KW-0717">Septation</keyword>
<proteinExistence type="predicted"/>
<evidence type="ECO:0000256" key="1">
    <source>
        <dbReference type="ARBA" id="ARBA00022618"/>
    </source>
</evidence>
<sequence length="159" mass="17737">MAWEWLKKWGQDTPRVHSFSPRSFEEAGEMATRIAEGDIVLLNVEHLEWEIARRVVDFLCGAAFVACYCCHRTGPYNYIFLPGGVEFSEEFAQEAEKAPGGEPEEASHVPPERETPEPEPPAEAAGGPEEPEPSPEEEPEETPQPQVAPEEEPQDPQNP</sequence>
<gene>
    <name evidence="6" type="ORF">H9714_03845</name>
</gene>
<feature type="region of interest" description="Disordered" evidence="5">
    <location>
        <begin position="91"/>
        <end position="159"/>
    </location>
</feature>
<dbReference type="InterPro" id="IPR023052">
    <property type="entry name" value="Cell_div_SepF"/>
</dbReference>
<evidence type="ECO:0000313" key="7">
    <source>
        <dbReference type="Proteomes" id="UP000824208"/>
    </source>
</evidence>
<dbReference type="InterPro" id="IPR038594">
    <property type="entry name" value="SepF-like_sf"/>
</dbReference>
<keyword evidence="1 6" id="KW-0132">Cell division</keyword>
<evidence type="ECO:0000256" key="5">
    <source>
        <dbReference type="SAM" id="MobiDB-lite"/>
    </source>
</evidence>
<dbReference type="PANTHER" id="PTHR35798:SF1">
    <property type="entry name" value="CELL DIVISION PROTEIN SEPF"/>
    <property type="match status" value="1"/>
</dbReference>
<keyword evidence="3" id="KW-0131">Cell cycle</keyword>
<dbReference type="EMBL" id="DWYC01000039">
    <property type="protein sequence ID" value="HJB56666.1"/>
    <property type="molecule type" value="Genomic_DNA"/>
</dbReference>
<dbReference type="GO" id="GO:0000917">
    <property type="term" value="P:division septum assembly"/>
    <property type="evidence" value="ECO:0007669"/>
    <property type="project" value="UniProtKB-KW"/>
</dbReference>
<dbReference type="PANTHER" id="PTHR35798">
    <property type="entry name" value="CELL DIVISION PROTEIN SEPF"/>
    <property type="match status" value="1"/>
</dbReference>
<evidence type="ECO:0000256" key="4">
    <source>
        <dbReference type="ARBA" id="ARBA00044936"/>
    </source>
</evidence>
<reference evidence="6" key="2">
    <citation type="submission" date="2021-04" db="EMBL/GenBank/DDBJ databases">
        <authorList>
            <person name="Gilroy R."/>
        </authorList>
    </citation>
    <scope>NUCLEOTIDE SEQUENCE</scope>
    <source>
        <strain evidence="6">CHK189-11263</strain>
    </source>
</reference>
<accession>A0A9D2MAY0</accession>
<dbReference type="Gene3D" id="3.30.110.150">
    <property type="entry name" value="SepF-like protein"/>
    <property type="match status" value="1"/>
</dbReference>
<name>A0A9D2MAY0_9FIRM</name>
<comment type="function">
    <text evidence="4">Cell division protein that is part of the divisome complex and is recruited early to the Z-ring. Probably stimulates Z-ring formation, perhaps through the cross-linking of FtsZ protofilaments. Its function overlaps with FtsA.</text>
</comment>
<organism evidence="6 7">
    <name type="scientific">Candidatus Flavonifractor intestinipullorum</name>
    <dbReference type="NCBI Taxonomy" id="2838587"/>
    <lineage>
        <taxon>Bacteria</taxon>
        <taxon>Bacillati</taxon>
        <taxon>Bacillota</taxon>
        <taxon>Clostridia</taxon>
        <taxon>Eubacteriales</taxon>
        <taxon>Oscillospiraceae</taxon>
        <taxon>Flavonifractor</taxon>
    </lineage>
</organism>
<dbReference type="Proteomes" id="UP000824208">
    <property type="component" value="Unassembled WGS sequence"/>
</dbReference>
<evidence type="ECO:0000256" key="2">
    <source>
        <dbReference type="ARBA" id="ARBA00023210"/>
    </source>
</evidence>
<evidence type="ECO:0000313" key="6">
    <source>
        <dbReference type="EMBL" id="HJB56666.1"/>
    </source>
</evidence>
<protein>
    <submittedName>
        <fullName evidence="6">Cell division protein SepF</fullName>
    </submittedName>
</protein>
<feature type="compositionally biased region" description="Acidic residues" evidence="5">
    <location>
        <begin position="149"/>
        <end position="159"/>
    </location>
</feature>
<reference evidence="6" key="1">
    <citation type="journal article" date="2021" name="PeerJ">
        <title>Extensive microbial diversity within the chicken gut microbiome revealed by metagenomics and culture.</title>
        <authorList>
            <person name="Gilroy R."/>
            <person name="Ravi A."/>
            <person name="Getino M."/>
            <person name="Pursley I."/>
            <person name="Horton D.L."/>
            <person name="Alikhan N.F."/>
            <person name="Baker D."/>
            <person name="Gharbi K."/>
            <person name="Hall N."/>
            <person name="Watson M."/>
            <person name="Adriaenssens E.M."/>
            <person name="Foster-Nyarko E."/>
            <person name="Jarju S."/>
            <person name="Secka A."/>
            <person name="Antonio M."/>
            <person name="Oren A."/>
            <person name="Chaudhuri R.R."/>
            <person name="La Ragione R."/>
            <person name="Hildebrand F."/>
            <person name="Pallen M.J."/>
        </authorList>
    </citation>
    <scope>NUCLEOTIDE SEQUENCE</scope>
    <source>
        <strain evidence="6">CHK189-11263</strain>
    </source>
</reference>
<evidence type="ECO:0000256" key="3">
    <source>
        <dbReference type="ARBA" id="ARBA00023306"/>
    </source>
</evidence>
<comment type="caution">
    <text evidence="6">The sequence shown here is derived from an EMBL/GenBank/DDBJ whole genome shotgun (WGS) entry which is preliminary data.</text>
</comment>
<dbReference type="Pfam" id="PF04472">
    <property type="entry name" value="SepF"/>
    <property type="match status" value="1"/>
</dbReference>
<feature type="compositionally biased region" description="Acidic residues" evidence="5">
    <location>
        <begin position="129"/>
        <end position="141"/>
    </location>
</feature>
<feature type="compositionally biased region" description="Basic and acidic residues" evidence="5">
    <location>
        <begin position="94"/>
        <end position="116"/>
    </location>
</feature>
<dbReference type="AlphaFoldDB" id="A0A9D2MAY0"/>